<organism evidence="2 3">
    <name type="scientific">Eragrostis curvula</name>
    <name type="common">weeping love grass</name>
    <dbReference type="NCBI Taxonomy" id="38414"/>
    <lineage>
        <taxon>Eukaryota</taxon>
        <taxon>Viridiplantae</taxon>
        <taxon>Streptophyta</taxon>
        <taxon>Embryophyta</taxon>
        <taxon>Tracheophyta</taxon>
        <taxon>Spermatophyta</taxon>
        <taxon>Magnoliopsida</taxon>
        <taxon>Liliopsida</taxon>
        <taxon>Poales</taxon>
        <taxon>Poaceae</taxon>
        <taxon>PACMAD clade</taxon>
        <taxon>Chloridoideae</taxon>
        <taxon>Eragrostideae</taxon>
        <taxon>Eragrostidinae</taxon>
        <taxon>Eragrostis</taxon>
    </lineage>
</organism>
<feature type="non-terminal residue" evidence="2">
    <location>
        <position position="1"/>
    </location>
</feature>
<evidence type="ECO:0000256" key="1">
    <source>
        <dbReference type="SAM" id="MobiDB-lite"/>
    </source>
</evidence>
<dbReference type="AlphaFoldDB" id="A0A5J9UJT4"/>
<feature type="region of interest" description="Disordered" evidence="1">
    <location>
        <begin position="79"/>
        <end position="107"/>
    </location>
</feature>
<dbReference type="Proteomes" id="UP000324897">
    <property type="component" value="Chromosome 2"/>
</dbReference>
<evidence type="ECO:0000313" key="2">
    <source>
        <dbReference type="EMBL" id="TVU24049.1"/>
    </source>
</evidence>
<proteinExistence type="predicted"/>
<name>A0A5J9UJT4_9POAL</name>
<comment type="caution">
    <text evidence="2">The sequence shown here is derived from an EMBL/GenBank/DDBJ whole genome shotgun (WGS) entry which is preliminary data.</text>
</comment>
<keyword evidence="3" id="KW-1185">Reference proteome</keyword>
<gene>
    <name evidence="2" type="ORF">EJB05_26443</name>
</gene>
<protein>
    <submittedName>
        <fullName evidence="2">Uncharacterized protein</fullName>
    </submittedName>
</protein>
<sequence length="141" mass="15684">MHWRRDGKCRLHRRASAAPWSASSLSWPMRSFASSSSAASCLTDTADMLEMKACYPEAYNDLVLSGSMRIGNADYKLKKSSSVMPPRPVPVEPWEEHDEHGGNLNELIDGANKTWGIAQNKRQISWGLTTTEDEQGDGKTK</sequence>
<dbReference type="EMBL" id="RWGY01000013">
    <property type="protein sequence ID" value="TVU24049.1"/>
    <property type="molecule type" value="Genomic_DNA"/>
</dbReference>
<evidence type="ECO:0000313" key="3">
    <source>
        <dbReference type="Proteomes" id="UP000324897"/>
    </source>
</evidence>
<dbReference type="Gramene" id="TVU24049">
    <property type="protein sequence ID" value="TVU24049"/>
    <property type="gene ID" value="EJB05_26443"/>
</dbReference>
<accession>A0A5J9UJT4</accession>
<reference evidence="2 3" key="1">
    <citation type="journal article" date="2019" name="Sci. Rep.">
        <title>A high-quality genome of Eragrostis curvula grass provides insights into Poaceae evolution and supports new strategies to enhance forage quality.</title>
        <authorList>
            <person name="Carballo J."/>
            <person name="Santos B.A.C.M."/>
            <person name="Zappacosta D."/>
            <person name="Garbus I."/>
            <person name="Selva J.P."/>
            <person name="Gallo C.A."/>
            <person name="Diaz A."/>
            <person name="Albertini E."/>
            <person name="Caccamo M."/>
            <person name="Echenique V."/>
        </authorList>
    </citation>
    <scope>NUCLEOTIDE SEQUENCE [LARGE SCALE GENOMIC DNA]</scope>
    <source>
        <strain evidence="3">cv. Victoria</strain>
        <tissue evidence="2">Leaf</tissue>
    </source>
</reference>